<name>A0A7M4FAG4_CROPO</name>
<organism evidence="1 2">
    <name type="scientific">Crocodylus porosus</name>
    <name type="common">Saltwater crocodile</name>
    <name type="synonym">Estuarine crocodile</name>
    <dbReference type="NCBI Taxonomy" id="8502"/>
    <lineage>
        <taxon>Eukaryota</taxon>
        <taxon>Metazoa</taxon>
        <taxon>Chordata</taxon>
        <taxon>Craniata</taxon>
        <taxon>Vertebrata</taxon>
        <taxon>Euteleostomi</taxon>
        <taxon>Archelosauria</taxon>
        <taxon>Archosauria</taxon>
        <taxon>Crocodylia</taxon>
        <taxon>Longirostres</taxon>
        <taxon>Crocodylidae</taxon>
        <taxon>Crocodylus</taxon>
    </lineage>
</organism>
<dbReference type="Proteomes" id="UP000594220">
    <property type="component" value="Unplaced"/>
</dbReference>
<dbReference type="GeneTree" id="ENSGT00950000185048"/>
<dbReference type="InterPro" id="IPR013783">
    <property type="entry name" value="Ig-like_fold"/>
</dbReference>
<evidence type="ECO:0000313" key="1">
    <source>
        <dbReference type="Ensembl" id="ENSCPRP00005021945.1"/>
    </source>
</evidence>
<dbReference type="SUPFAM" id="SSF48726">
    <property type="entry name" value="Immunoglobulin"/>
    <property type="match status" value="1"/>
</dbReference>
<dbReference type="AlphaFoldDB" id="A0A7M4FAG4"/>
<dbReference type="Ensembl" id="ENSCPRT00005025655.1">
    <property type="protein sequence ID" value="ENSCPRP00005021945.1"/>
    <property type="gene ID" value="ENSCPRG00005015293.1"/>
</dbReference>
<reference evidence="1" key="2">
    <citation type="submission" date="2025-09" db="UniProtKB">
        <authorList>
            <consortium name="Ensembl"/>
        </authorList>
    </citation>
    <scope>IDENTIFICATION</scope>
</reference>
<evidence type="ECO:0000313" key="2">
    <source>
        <dbReference type="Proteomes" id="UP000594220"/>
    </source>
</evidence>
<proteinExistence type="predicted"/>
<keyword evidence="2" id="KW-1185">Reference proteome</keyword>
<sequence length="100" mass="11231">MSPSVKFLYAVLCMLSTGLKKSKKLPLASFYISCYSTHSTPQRNPDGTFSVTLAYDFIPTQSDFGRLFCRVQHLALKQPLQEEFPLEITGENPCGSFFPD</sequence>
<dbReference type="Gene3D" id="2.60.40.10">
    <property type="entry name" value="Immunoglobulins"/>
    <property type="match status" value="1"/>
</dbReference>
<accession>A0A7M4FAG4</accession>
<reference evidence="1" key="1">
    <citation type="submission" date="2025-08" db="UniProtKB">
        <authorList>
            <consortium name="Ensembl"/>
        </authorList>
    </citation>
    <scope>IDENTIFICATION</scope>
</reference>
<dbReference type="InterPro" id="IPR036179">
    <property type="entry name" value="Ig-like_dom_sf"/>
</dbReference>
<protein>
    <submittedName>
        <fullName evidence="1">Uncharacterized protein</fullName>
    </submittedName>
</protein>